<dbReference type="HAMAP" id="MF_00301">
    <property type="entry name" value="Homoser_kinase_2"/>
    <property type="match status" value="1"/>
</dbReference>
<dbReference type="Pfam" id="PF01636">
    <property type="entry name" value="APH"/>
    <property type="match status" value="1"/>
</dbReference>
<keyword evidence="6 8" id="KW-0067">ATP-binding</keyword>
<keyword evidence="2 8" id="KW-0808">Transferase</keyword>
<dbReference type="KEGG" id="ovb:NB640_06565"/>
<sequence>MAVFTPVSIEELIPWLSRYDVGQAQEIKGISSGIENSNFFVTTDQGEYVLTLFEKLTAQELPYYLNLMYHLAKHNIRVASPIPDRDGGILGTLCGKPAALVTKLDGNWQERPSPTHCAQVGEMMAKMHLAGKDYSLFQPNLRGLSWWQETMPQVIGYLSEENAAFLQEEVALQDAFSRTDSYGRLPFGPVHADLFRNNVMFDGERLSGFFDFYFAGNDTWLFDVAVAVNDWCIRLDTGEFDDARLTAFLEAYQRVRSFTADEDAAWQTILRAAALRFWISRLYDFYLPRSAEMLTPHDPTHFERILRLRAASTASLSL</sequence>
<name>A0A9E9LUH3_9BURK</name>
<dbReference type="GO" id="GO:0009088">
    <property type="term" value="P:threonine biosynthetic process"/>
    <property type="evidence" value="ECO:0007669"/>
    <property type="project" value="UniProtKB-UniRule"/>
</dbReference>
<dbReference type="Gene3D" id="3.30.200.20">
    <property type="entry name" value="Phosphorylase Kinase, domain 1"/>
    <property type="match status" value="1"/>
</dbReference>
<comment type="catalytic activity">
    <reaction evidence="8">
        <text>L-homoserine + ATP = O-phospho-L-homoserine + ADP + H(+)</text>
        <dbReference type="Rhea" id="RHEA:13985"/>
        <dbReference type="ChEBI" id="CHEBI:15378"/>
        <dbReference type="ChEBI" id="CHEBI:30616"/>
        <dbReference type="ChEBI" id="CHEBI:57476"/>
        <dbReference type="ChEBI" id="CHEBI:57590"/>
        <dbReference type="ChEBI" id="CHEBI:456216"/>
        <dbReference type="EC" id="2.7.1.39"/>
    </reaction>
</comment>
<evidence type="ECO:0000259" key="10">
    <source>
        <dbReference type="Pfam" id="PF01636"/>
    </source>
</evidence>
<evidence type="ECO:0000256" key="9">
    <source>
        <dbReference type="NCBIfam" id="TIGR00938"/>
    </source>
</evidence>
<dbReference type="PANTHER" id="PTHR21064">
    <property type="entry name" value="AMINOGLYCOSIDE PHOSPHOTRANSFERASE DOMAIN-CONTAINING PROTEIN-RELATED"/>
    <property type="match status" value="1"/>
</dbReference>
<accession>A0A9E9LUH3</accession>
<keyword evidence="5 8" id="KW-0418">Kinase</keyword>
<protein>
    <recommendedName>
        <fullName evidence="8 9">Homoserine kinase</fullName>
        <shortName evidence="8">HK</shortName>
        <shortName evidence="8">HSK</shortName>
        <ecNumber evidence="8 9">2.7.1.39</ecNumber>
    </recommendedName>
</protein>
<organism evidence="11 12">
    <name type="scientific">Oxalobacter vibrioformis</name>
    <dbReference type="NCBI Taxonomy" id="933080"/>
    <lineage>
        <taxon>Bacteria</taxon>
        <taxon>Pseudomonadati</taxon>
        <taxon>Pseudomonadota</taxon>
        <taxon>Betaproteobacteria</taxon>
        <taxon>Burkholderiales</taxon>
        <taxon>Oxalobacteraceae</taxon>
        <taxon>Oxalobacter</taxon>
    </lineage>
</organism>
<dbReference type="Gene3D" id="3.90.1200.10">
    <property type="match status" value="1"/>
</dbReference>
<reference evidence="11" key="1">
    <citation type="journal article" date="2022" name="Front. Microbiol.">
        <title>New perspectives on an old grouping: The genomic and phenotypic variability of Oxalobacter formigenes and the implications for calcium oxalate stone prevention.</title>
        <authorList>
            <person name="Chmiel J.A."/>
            <person name="Carr C."/>
            <person name="Stuivenberg G.A."/>
            <person name="Venema R."/>
            <person name="Chanyi R.M."/>
            <person name="Al K.F."/>
            <person name="Giguere D."/>
            <person name="Say H."/>
            <person name="Akouris P.P."/>
            <person name="Dominguez Romero S.A."/>
            <person name="Kwong A."/>
            <person name="Tai V."/>
            <person name="Koval S.F."/>
            <person name="Razvi H."/>
            <person name="Bjazevic J."/>
            <person name="Burton J.P."/>
        </authorList>
    </citation>
    <scope>NUCLEOTIDE SEQUENCE</scope>
    <source>
        <strain evidence="11">WoOx3</strain>
    </source>
</reference>
<evidence type="ECO:0000256" key="6">
    <source>
        <dbReference type="ARBA" id="ARBA00022840"/>
    </source>
</evidence>
<dbReference type="InterPro" id="IPR011009">
    <property type="entry name" value="Kinase-like_dom_sf"/>
</dbReference>
<evidence type="ECO:0000313" key="12">
    <source>
        <dbReference type="Proteomes" id="UP001156215"/>
    </source>
</evidence>
<evidence type="ECO:0000256" key="1">
    <source>
        <dbReference type="ARBA" id="ARBA00022605"/>
    </source>
</evidence>
<feature type="domain" description="Aminoglycoside phosphotransferase" evidence="10">
    <location>
        <begin position="26"/>
        <end position="257"/>
    </location>
</feature>
<comment type="similarity">
    <text evidence="7 8">Belongs to the pseudomonas-type ThrB family.</text>
</comment>
<evidence type="ECO:0000256" key="2">
    <source>
        <dbReference type="ARBA" id="ARBA00022679"/>
    </source>
</evidence>
<comment type="pathway">
    <text evidence="8">Amino-acid biosynthesis; L-threonine biosynthesis; L-threonine from L-aspartate: step 4/5.</text>
</comment>
<evidence type="ECO:0000313" key="11">
    <source>
        <dbReference type="EMBL" id="WAW08957.1"/>
    </source>
</evidence>
<dbReference type="EMBL" id="CP098242">
    <property type="protein sequence ID" value="WAW08957.1"/>
    <property type="molecule type" value="Genomic_DNA"/>
</dbReference>
<gene>
    <name evidence="8" type="primary">thrB</name>
    <name evidence="11" type="ORF">NB640_06565</name>
</gene>
<evidence type="ECO:0000256" key="7">
    <source>
        <dbReference type="ARBA" id="ARBA00038240"/>
    </source>
</evidence>
<proteinExistence type="inferred from homology"/>
<dbReference type="GO" id="GO:0005524">
    <property type="term" value="F:ATP binding"/>
    <property type="evidence" value="ECO:0007669"/>
    <property type="project" value="UniProtKB-KW"/>
</dbReference>
<dbReference type="PANTHER" id="PTHR21064:SF6">
    <property type="entry name" value="AMINOGLYCOSIDE PHOSPHOTRANSFERASE DOMAIN-CONTAINING PROTEIN"/>
    <property type="match status" value="1"/>
</dbReference>
<dbReference type="CDD" id="cd05153">
    <property type="entry name" value="HomoserineK_II"/>
    <property type="match status" value="1"/>
</dbReference>
<evidence type="ECO:0000256" key="5">
    <source>
        <dbReference type="ARBA" id="ARBA00022777"/>
    </source>
</evidence>
<dbReference type="EC" id="2.7.1.39" evidence="8 9"/>
<keyword evidence="1 8" id="KW-0028">Amino-acid biosynthesis</keyword>
<keyword evidence="12" id="KW-1185">Reference proteome</keyword>
<dbReference type="SUPFAM" id="SSF56112">
    <property type="entry name" value="Protein kinase-like (PK-like)"/>
    <property type="match status" value="1"/>
</dbReference>
<dbReference type="InterPro" id="IPR002575">
    <property type="entry name" value="Aminoglycoside_PTrfase"/>
</dbReference>
<dbReference type="RefSeq" id="WP_269307949.1">
    <property type="nucleotide sequence ID" value="NZ_CP098242.1"/>
</dbReference>
<keyword evidence="4 8" id="KW-0547">Nucleotide-binding</keyword>
<dbReference type="InterPro" id="IPR005280">
    <property type="entry name" value="Homoserine_kinase_II"/>
</dbReference>
<dbReference type="AlphaFoldDB" id="A0A9E9LUH3"/>
<evidence type="ECO:0000256" key="4">
    <source>
        <dbReference type="ARBA" id="ARBA00022741"/>
    </source>
</evidence>
<evidence type="ECO:0000256" key="8">
    <source>
        <dbReference type="HAMAP-Rule" id="MF_00301"/>
    </source>
</evidence>
<dbReference type="Proteomes" id="UP001156215">
    <property type="component" value="Chromosome"/>
</dbReference>
<dbReference type="NCBIfam" id="TIGR00938">
    <property type="entry name" value="thrB_alt"/>
    <property type="match status" value="1"/>
</dbReference>
<dbReference type="NCBIfam" id="NF003558">
    <property type="entry name" value="PRK05231.1"/>
    <property type="match status" value="1"/>
</dbReference>
<evidence type="ECO:0000256" key="3">
    <source>
        <dbReference type="ARBA" id="ARBA00022697"/>
    </source>
</evidence>
<dbReference type="GO" id="GO:0004413">
    <property type="term" value="F:homoserine kinase activity"/>
    <property type="evidence" value="ECO:0007669"/>
    <property type="project" value="UniProtKB-UniRule"/>
</dbReference>
<dbReference type="InterPro" id="IPR050249">
    <property type="entry name" value="Pseudomonas-type_ThrB"/>
</dbReference>
<keyword evidence="3 8" id="KW-0791">Threonine biosynthesis</keyword>